<sequence length="350" mass="39146">MLRKGGGHAASEHKPKEYLSMFTRWLAYNPFTMKPKSESHLQPWNFFNKSSSQISSVWFAVFLLVVSSEVIESQFLVKTLPGFLGELPFTLETGYIGVGESDDVHSYFTTSSNLKGTQKTTLSCFGSQEALVVLAASIIFVDQPAGSGYSYAKIPEASITNDTLSTMLAYQFLRKWLVDHPKFLNNPLYVAGDSYSGIVVPIITQEIYDGNEVGEGPKINIKGYILGNPLTDTSSDFNSRIPYAHRMALLSDAIYKSTKENCNGEYLKVDPDNSLCINDLQVVDECLGRIYEANILEPSCEIPQLQIQWCRDGNHLYSVTWANSRDVREALHVSEVLRFVVDNEFYSCSS</sequence>
<dbReference type="PANTHER" id="PTHR11802">
    <property type="entry name" value="SERINE PROTEASE FAMILY S10 SERINE CARBOXYPEPTIDASE"/>
    <property type="match status" value="1"/>
</dbReference>
<evidence type="ECO:0000256" key="1">
    <source>
        <dbReference type="ARBA" id="ARBA00009431"/>
    </source>
</evidence>
<evidence type="ECO:0000313" key="3">
    <source>
        <dbReference type="Proteomes" id="UP001172457"/>
    </source>
</evidence>
<comment type="caution">
    <text evidence="2">The sequence shown here is derived from an EMBL/GenBank/DDBJ whole genome shotgun (WGS) entry which is preliminary data.</text>
</comment>
<dbReference type="EMBL" id="JARYMX010000008">
    <property type="protein sequence ID" value="KAJ9538217.1"/>
    <property type="molecule type" value="Genomic_DNA"/>
</dbReference>
<protein>
    <recommendedName>
        <fullName evidence="4">Serine carboxypeptidase-like 18</fullName>
    </recommendedName>
</protein>
<dbReference type="Pfam" id="PF00450">
    <property type="entry name" value="Peptidase_S10"/>
    <property type="match status" value="1"/>
</dbReference>
<accession>A0AA38VX57</accession>
<dbReference type="PRINTS" id="PR00724">
    <property type="entry name" value="CRBOXYPTASEC"/>
</dbReference>
<dbReference type="GO" id="GO:0019748">
    <property type="term" value="P:secondary metabolic process"/>
    <property type="evidence" value="ECO:0007669"/>
    <property type="project" value="TreeGrafter"/>
</dbReference>
<organism evidence="2 3">
    <name type="scientific">Centaurea solstitialis</name>
    <name type="common">yellow star-thistle</name>
    <dbReference type="NCBI Taxonomy" id="347529"/>
    <lineage>
        <taxon>Eukaryota</taxon>
        <taxon>Viridiplantae</taxon>
        <taxon>Streptophyta</taxon>
        <taxon>Embryophyta</taxon>
        <taxon>Tracheophyta</taxon>
        <taxon>Spermatophyta</taxon>
        <taxon>Magnoliopsida</taxon>
        <taxon>eudicotyledons</taxon>
        <taxon>Gunneridae</taxon>
        <taxon>Pentapetalae</taxon>
        <taxon>asterids</taxon>
        <taxon>campanulids</taxon>
        <taxon>Asterales</taxon>
        <taxon>Asteraceae</taxon>
        <taxon>Carduoideae</taxon>
        <taxon>Cardueae</taxon>
        <taxon>Centaureinae</taxon>
        <taxon>Centaurea</taxon>
    </lineage>
</organism>
<keyword evidence="3" id="KW-1185">Reference proteome</keyword>
<comment type="similarity">
    <text evidence="1">Belongs to the peptidase S10 family.</text>
</comment>
<evidence type="ECO:0000313" key="2">
    <source>
        <dbReference type="EMBL" id="KAJ9538217.1"/>
    </source>
</evidence>
<dbReference type="Proteomes" id="UP001172457">
    <property type="component" value="Chromosome 8"/>
</dbReference>
<dbReference type="InterPro" id="IPR001563">
    <property type="entry name" value="Peptidase_S10"/>
</dbReference>
<reference evidence="2" key="1">
    <citation type="submission" date="2023-03" db="EMBL/GenBank/DDBJ databases">
        <title>Chromosome-scale reference genome and RAD-based genetic map of yellow starthistle (Centaurea solstitialis) reveal putative structural variation and QTLs associated with invader traits.</title>
        <authorList>
            <person name="Reatini B."/>
            <person name="Cang F.A."/>
            <person name="Jiang Q."/>
            <person name="Mckibben M.T.W."/>
            <person name="Barker M.S."/>
            <person name="Rieseberg L.H."/>
            <person name="Dlugosch K.M."/>
        </authorList>
    </citation>
    <scope>NUCLEOTIDE SEQUENCE</scope>
    <source>
        <strain evidence="2">CAN-66</strain>
        <tissue evidence="2">Leaf</tissue>
    </source>
</reference>
<dbReference type="GO" id="GO:0016747">
    <property type="term" value="F:acyltransferase activity, transferring groups other than amino-acyl groups"/>
    <property type="evidence" value="ECO:0007669"/>
    <property type="project" value="TreeGrafter"/>
</dbReference>
<dbReference type="Gene3D" id="3.40.50.1820">
    <property type="entry name" value="alpha/beta hydrolase"/>
    <property type="match status" value="1"/>
</dbReference>
<proteinExistence type="inferred from homology"/>
<dbReference type="InterPro" id="IPR029058">
    <property type="entry name" value="AB_hydrolase_fold"/>
</dbReference>
<dbReference type="AlphaFoldDB" id="A0AA38VX57"/>
<dbReference type="SUPFAM" id="SSF53474">
    <property type="entry name" value="alpha/beta-Hydrolases"/>
    <property type="match status" value="1"/>
</dbReference>
<evidence type="ECO:0008006" key="4">
    <source>
        <dbReference type="Google" id="ProtNLM"/>
    </source>
</evidence>
<dbReference type="PANTHER" id="PTHR11802:SF224">
    <property type="entry name" value="SERINE CARBOXYPEPTIDASE-LIKE 7 ISOFORM X1"/>
    <property type="match status" value="1"/>
</dbReference>
<name>A0AA38VX57_9ASTR</name>
<dbReference type="GO" id="GO:0006508">
    <property type="term" value="P:proteolysis"/>
    <property type="evidence" value="ECO:0007669"/>
    <property type="project" value="InterPro"/>
</dbReference>
<gene>
    <name evidence="2" type="ORF">OSB04_030950</name>
</gene>
<dbReference type="GO" id="GO:0004185">
    <property type="term" value="F:serine-type carboxypeptidase activity"/>
    <property type="evidence" value="ECO:0007669"/>
    <property type="project" value="InterPro"/>
</dbReference>